<evidence type="ECO:0000256" key="1">
    <source>
        <dbReference type="SAM" id="MobiDB-lite"/>
    </source>
</evidence>
<evidence type="ECO:0000313" key="2">
    <source>
        <dbReference type="EMBL" id="CEK41979.1"/>
    </source>
</evidence>
<feature type="region of interest" description="Disordered" evidence="1">
    <location>
        <begin position="63"/>
        <end position="85"/>
    </location>
</feature>
<accession>A0A0G4E480</accession>
<gene>
    <name evidence="2" type="ORF">PQBR57_0026</name>
</gene>
<dbReference type="RefSeq" id="WP_192963201.1">
    <property type="nucleotide sequence ID" value="NZ_LN713926.1"/>
</dbReference>
<protein>
    <recommendedName>
        <fullName evidence="3">MarR family transcriptional regulator</fullName>
    </recommendedName>
</protein>
<reference evidence="2" key="1">
    <citation type="submission" date="2014-12" db="EMBL/GenBank/DDBJ databases">
        <authorList>
            <person name="Hall J."/>
        </authorList>
    </citation>
    <scope>NUCLEOTIDE SEQUENCE [LARGE SCALE GENOMIC DNA]</scope>
    <source>
        <strain evidence="2">SBW25</strain>
        <plasmid evidence="2">pQBR57</plasmid>
    </source>
</reference>
<keyword evidence="2" id="KW-0614">Plasmid</keyword>
<dbReference type="AlphaFoldDB" id="A0A0G4E480"/>
<reference evidence="2" key="2">
    <citation type="submission" date="2015-06" db="EMBL/GenBank/DDBJ databases">
        <title>Environmentally co-occuring mercury resistance plasmids are genetically and phenotypically diverse and confer variable context-dependent fitness effects.</title>
        <authorList>
            <person name="Hall J.P.J."/>
            <person name="Harrison E."/>
            <person name="Lilley A.K."/>
            <person name="Paterson S."/>
            <person name="Spiers A.J."/>
            <person name="Brockhurst M.A."/>
        </authorList>
    </citation>
    <scope>NUCLEOTIDE SEQUENCE [LARGE SCALE GENOMIC DNA]</scope>
    <source>
        <strain evidence="2">SBW25</strain>
        <plasmid evidence="2">pQBR57</plasmid>
    </source>
</reference>
<geneLocation type="plasmid" evidence="2">
    <name>pQBR57</name>
</geneLocation>
<dbReference type="EMBL" id="LN713926">
    <property type="protein sequence ID" value="CEK41979.1"/>
    <property type="molecule type" value="Genomic_DNA"/>
</dbReference>
<name>A0A0G4E480_PSEFS</name>
<evidence type="ECO:0008006" key="3">
    <source>
        <dbReference type="Google" id="ProtNLM"/>
    </source>
</evidence>
<sequence length="85" mass="9256">MAKSSGTQPKLSKVQANVMLWLSQGWDAHVPHGSVVEINGKHICNTATLHALEKAGLVAKEQSGLWTSTPEGKKLSPSYQEMDRE</sequence>
<proteinExistence type="predicted"/>
<organism evidence="2">
    <name type="scientific">Pseudomonas fluorescens (strain SBW25)</name>
    <dbReference type="NCBI Taxonomy" id="216595"/>
    <lineage>
        <taxon>Bacteria</taxon>
        <taxon>Pseudomonadati</taxon>
        <taxon>Pseudomonadota</taxon>
        <taxon>Gammaproteobacteria</taxon>
        <taxon>Pseudomonadales</taxon>
        <taxon>Pseudomonadaceae</taxon>
        <taxon>Pseudomonas</taxon>
    </lineage>
</organism>